<feature type="transmembrane region" description="Helical" evidence="6">
    <location>
        <begin position="329"/>
        <end position="347"/>
    </location>
</feature>
<evidence type="ECO:0000256" key="4">
    <source>
        <dbReference type="ARBA" id="ARBA00022989"/>
    </source>
</evidence>
<feature type="transmembrane region" description="Helical" evidence="6">
    <location>
        <begin position="43"/>
        <end position="61"/>
    </location>
</feature>
<evidence type="ECO:0000256" key="6">
    <source>
        <dbReference type="SAM" id="Phobius"/>
    </source>
</evidence>
<protein>
    <recommendedName>
        <fullName evidence="10">Competence protein ComEC</fullName>
    </recommendedName>
</protein>
<dbReference type="InterPro" id="IPR052159">
    <property type="entry name" value="Competence_DNA_uptake"/>
</dbReference>
<reference evidence="9" key="1">
    <citation type="submission" date="2018-07" db="EMBL/GenBank/DDBJ databases">
        <authorList>
            <person name="Quirk P.G."/>
            <person name="Krulwich T.A."/>
        </authorList>
    </citation>
    <scope>NUCLEOTIDE SEQUENCE</scope>
</reference>
<feature type="transmembrane region" description="Helical" evidence="6">
    <location>
        <begin position="432"/>
        <end position="454"/>
    </location>
</feature>
<dbReference type="GO" id="GO:0005886">
    <property type="term" value="C:plasma membrane"/>
    <property type="evidence" value="ECO:0007669"/>
    <property type="project" value="UniProtKB-SubCell"/>
</dbReference>
<dbReference type="EMBL" id="UIDG01000074">
    <property type="protein sequence ID" value="SUS05031.1"/>
    <property type="molecule type" value="Genomic_DNA"/>
</dbReference>
<evidence type="ECO:0000256" key="3">
    <source>
        <dbReference type="ARBA" id="ARBA00022692"/>
    </source>
</evidence>
<keyword evidence="2" id="KW-1003">Cell membrane</keyword>
<feature type="transmembrane region" description="Helical" evidence="6">
    <location>
        <begin position="67"/>
        <end position="88"/>
    </location>
</feature>
<dbReference type="PANTHER" id="PTHR30619">
    <property type="entry name" value="DNA INTERNALIZATION/COMPETENCE PROTEIN COMEC/REC2"/>
    <property type="match status" value="1"/>
</dbReference>
<evidence type="ECO:0000313" key="9">
    <source>
        <dbReference type="EMBL" id="SUS05031.1"/>
    </source>
</evidence>
<evidence type="ECO:0000256" key="2">
    <source>
        <dbReference type="ARBA" id="ARBA00022475"/>
    </source>
</evidence>
<keyword evidence="4 6" id="KW-1133">Transmembrane helix</keyword>
<dbReference type="InterPro" id="IPR025405">
    <property type="entry name" value="DUF4131"/>
</dbReference>
<feature type="transmembrane region" description="Helical" evidence="6">
    <location>
        <begin position="502"/>
        <end position="522"/>
    </location>
</feature>
<dbReference type="Pfam" id="PF03772">
    <property type="entry name" value="Competence"/>
    <property type="match status" value="1"/>
</dbReference>
<sequence length="732" mass="77023">MTRTPPNVATIALNPSPLAALYQHLQTLGGWLAAEFLAERERWALWLPVALGLGIGIYFSLPLEPPLWLGAALTAVAALGTAAAASAWAGRRTAIIVIGVPLAVAGLGFAAAQVRTHTVAPATLAERIGPLTLTARIIEVEPLPDGLRLLLDQPSSPSLDEGNRPQQVRIRVRGVQESLGPGDRIRLRAVLAPPPGPSAPGAFDFQRHAYFAGLGAVGYGLGRIEVLTQQTADAGAPALWVQRLRHALGVRVREHASGAPGAIILALLIGETTAIPAETLTAIRDSGLAHLLSISGLHVGLVAAFVLTFVRGSLSLIPALSLRYPIKKWAAVLAVAFAGGYTLLAGAPVPCQRAFLMLAIVMLAVILDRRGISMRLVAWAAAVILLVQPEALLGASFQMSFAAVVALVAAYESVSLHRLVPGFAHTPARRALMYLAGIALTTLVASAATTPLSAFHFNRIAWYGLAANLAAVPLTGLWIMPWAVIAVCLLPFGLEGPAFTAMAYGTAGLVTIAETVAAWPGAVSTLPLMPLAALLAFAAGGLWLCLWRRRWRWAGVLPLGIGLATMFTASAPDVLVEGGGKLFAVRDRQGEMIVSSRTAAPMARDAWLRLAGAEEADGSWPKRGVSADGSLACDPQGCIYQAKGYRVALAQTADAVDEDCRSSDVVISLVPVRGSCPAARIVIDRLGLWRDGSHALWLEPDRVRVEAANVGRGRRPWVLQRAVAAEHSNPAD</sequence>
<evidence type="ECO:0000259" key="7">
    <source>
        <dbReference type="Pfam" id="PF03772"/>
    </source>
</evidence>
<evidence type="ECO:0000259" key="8">
    <source>
        <dbReference type="Pfam" id="PF13567"/>
    </source>
</evidence>
<dbReference type="AlphaFoldDB" id="A0A380T9Y5"/>
<feature type="domain" description="DUF4131" evidence="8">
    <location>
        <begin position="67"/>
        <end position="222"/>
    </location>
</feature>
<dbReference type="Pfam" id="PF13567">
    <property type="entry name" value="DUF4131"/>
    <property type="match status" value="1"/>
</dbReference>
<dbReference type="PANTHER" id="PTHR30619:SF1">
    <property type="entry name" value="RECOMBINATION PROTEIN 2"/>
    <property type="match status" value="1"/>
</dbReference>
<evidence type="ECO:0008006" key="10">
    <source>
        <dbReference type="Google" id="ProtNLM"/>
    </source>
</evidence>
<accession>A0A380T9Y5</accession>
<evidence type="ECO:0000256" key="1">
    <source>
        <dbReference type="ARBA" id="ARBA00004651"/>
    </source>
</evidence>
<keyword evidence="3 6" id="KW-0812">Transmembrane</keyword>
<feature type="transmembrane region" description="Helical" evidence="6">
    <location>
        <begin position="401"/>
        <end position="420"/>
    </location>
</feature>
<feature type="transmembrane region" description="Helical" evidence="6">
    <location>
        <begin position="460"/>
        <end position="490"/>
    </location>
</feature>
<feature type="domain" description="ComEC/Rec2-related protein" evidence="7">
    <location>
        <begin position="267"/>
        <end position="550"/>
    </location>
</feature>
<comment type="subcellular location">
    <subcellularLocation>
        <location evidence="1">Cell membrane</location>
        <topology evidence="1">Multi-pass membrane protein</topology>
    </subcellularLocation>
</comment>
<proteinExistence type="predicted"/>
<feature type="transmembrane region" description="Helical" evidence="6">
    <location>
        <begin position="376"/>
        <end position="395"/>
    </location>
</feature>
<evidence type="ECO:0000256" key="5">
    <source>
        <dbReference type="ARBA" id="ARBA00023136"/>
    </source>
</evidence>
<name>A0A380T9Y5_9ZZZZ</name>
<dbReference type="NCBIfam" id="TIGR00360">
    <property type="entry name" value="ComEC_N-term"/>
    <property type="match status" value="1"/>
</dbReference>
<feature type="transmembrane region" description="Helical" evidence="6">
    <location>
        <begin position="528"/>
        <end position="547"/>
    </location>
</feature>
<dbReference type="InterPro" id="IPR004477">
    <property type="entry name" value="ComEC_N"/>
</dbReference>
<feature type="transmembrane region" description="Helical" evidence="6">
    <location>
        <begin position="288"/>
        <end position="309"/>
    </location>
</feature>
<keyword evidence="5 6" id="KW-0472">Membrane</keyword>
<gene>
    <name evidence="9" type="ORF">DF3PB_1650006</name>
</gene>
<organism evidence="9">
    <name type="scientific">metagenome</name>
    <dbReference type="NCBI Taxonomy" id="256318"/>
    <lineage>
        <taxon>unclassified sequences</taxon>
        <taxon>metagenomes</taxon>
    </lineage>
</organism>